<dbReference type="InterPro" id="IPR001314">
    <property type="entry name" value="Peptidase_S1A"/>
</dbReference>
<keyword evidence="5" id="KW-1015">Disulfide bond</keyword>
<dbReference type="FunFam" id="2.40.10.10:FF:000047">
    <property type="entry name" value="Trypsin eta"/>
    <property type="match status" value="1"/>
</dbReference>
<evidence type="ECO:0000256" key="7">
    <source>
        <dbReference type="SAM" id="SignalP"/>
    </source>
</evidence>
<accession>A0A226E113</accession>
<proteinExistence type="predicted"/>
<evidence type="ECO:0000313" key="9">
    <source>
        <dbReference type="EMBL" id="OXA51223.1"/>
    </source>
</evidence>
<dbReference type="OrthoDB" id="10061449at2759"/>
<keyword evidence="7" id="KW-0732">Signal</keyword>
<protein>
    <submittedName>
        <fullName evidence="9">Trypsin-1</fullName>
    </submittedName>
</protein>
<dbReference type="GO" id="GO:0016485">
    <property type="term" value="P:protein processing"/>
    <property type="evidence" value="ECO:0007669"/>
    <property type="project" value="UniProtKB-ARBA"/>
</dbReference>
<dbReference type="InterPro" id="IPR001254">
    <property type="entry name" value="Trypsin_dom"/>
</dbReference>
<name>A0A226E113_FOLCA</name>
<dbReference type="GO" id="GO:0004252">
    <property type="term" value="F:serine-type endopeptidase activity"/>
    <property type="evidence" value="ECO:0007669"/>
    <property type="project" value="InterPro"/>
</dbReference>
<dbReference type="PANTHER" id="PTHR24252">
    <property type="entry name" value="ACROSIN-RELATED"/>
    <property type="match status" value="1"/>
</dbReference>
<dbReference type="PROSITE" id="PS00135">
    <property type="entry name" value="TRYPSIN_SER"/>
    <property type="match status" value="1"/>
</dbReference>
<dbReference type="SUPFAM" id="SSF50494">
    <property type="entry name" value="Trypsin-like serine proteases"/>
    <property type="match status" value="1"/>
</dbReference>
<evidence type="ECO:0000256" key="5">
    <source>
        <dbReference type="ARBA" id="ARBA00023157"/>
    </source>
</evidence>
<evidence type="ECO:0000256" key="2">
    <source>
        <dbReference type="ARBA" id="ARBA00022525"/>
    </source>
</evidence>
<dbReference type="Gene3D" id="2.40.10.10">
    <property type="entry name" value="Trypsin-like serine proteases"/>
    <property type="match status" value="2"/>
</dbReference>
<keyword evidence="3 6" id="KW-0645">Protease</keyword>
<dbReference type="InterPro" id="IPR018114">
    <property type="entry name" value="TRYPSIN_HIS"/>
</dbReference>
<keyword evidence="4 6" id="KW-0720">Serine protease</keyword>
<reference evidence="9 10" key="1">
    <citation type="submission" date="2015-12" db="EMBL/GenBank/DDBJ databases">
        <title>The genome of Folsomia candida.</title>
        <authorList>
            <person name="Faddeeva A."/>
            <person name="Derks M.F."/>
            <person name="Anvar Y."/>
            <person name="Smit S."/>
            <person name="Van Straalen N."/>
            <person name="Roelofs D."/>
        </authorList>
    </citation>
    <scope>NUCLEOTIDE SEQUENCE [LARGE SCALE GENOMIC DNA]</scope>
    <source>
        <strain evidence="9 10">VU population</strain>
        <tissue evidence="9">Whole body</tissue>
    </source>
</reference>
<evidence type="ECO:0000256" key="4">
    <source>
        <dbReference type="ARBA" id="ARBA00022825"/>
    </source>
</evidence>
<keyword evidence="6" id="KW-0378">Hydrolase</keyword>
<dbReference type="PRINTS" id="PR00722">
    <property type="entry name" value="CHYMOTRYPSIN"/>
</dbReference>
<keyword evidence="10" id="KW-1185">Reference proteome</keyword>
<dbReference type="PROSITE" id="PS00134">
    <property type="entry name" value="TRYPSIN_HIS"/>
    <property type="match status" value="1"/>
</dbReference>
<evidence type="ECO:0000256" key="6">
    <source>
        <dbReference type="RuleBase" id="RU363034"/>
    </source>
</evidence>
<dbReference type="GO" id="GO:0005576">
    <property type="term" value="C:extracellular region"/>
    <property type="evidence" value="ECO:0007669"/>
    <property type="project" value="UniProtKB-SubCell"/>
</dbReference>
<dbReference type="Pfam" id="PF00089">
    <property type="entry name" value="Trypsin"/>
    <property type="match status" value="1"/>
</dbReference>
<dbReference type="PANTHER" id="PTHR24252:SF7">
    <property type="entry name" value="HYALIN"/>
    <property type="match status" value="1"/>
</dbReference>
<dbReference type="InterPro" id="IPR033116">
    <property type="entry name" value="TRYPSIN_SER"/>
</dbReference>
<evidence type="ECO:0000256" key="1">
    <source>
        <dbReference type="ARBA" id="ARBA00004613"/>
    </source>
</evidence>
<organism evidence="9 10">
    <name type="scientific">Folsomia candida</name>
    <name type="common">Springtail</name>
    <dbReference type="NCBI Taxonomy" id="158441"/>
    <lineage>
        <taxon>Eukaryota</taxon>
        <taxon>Metazoa</taxon>
        <taxon>Ecdysozoa</taxon>
        <taxon>Arthropoda</taxon>
        <taxon>Hexapoda</taxon>
        <taxon>Collembola</taxon>
        <taxon>Entomobryomorpha</taxon>
        <taxon>Isotomoidea</taxon>
        <taxon>Isotomidae</taxon>
        <taxon>Proisotominae</taxon>
        <taxon>Folsomia</taxon>
    </lineage>
</organism>
<comment type="caution">
    <text evidence="9">The sequence shown here is derived from an EMBL/GenBank/DDBJ whole genome shotgun (WGS) entry which is preliminary data.</text>
</comment>
<feature type="chain" id="PRO_5013144249" evidence="7">
    <location>
        <begin position="26"/>
        <end position="278"/>
    </location>
</feature>
<keyword evidence="2" id="KW-0964">Secreted</keyword>
<evidence type="ECO:0000313" key="10">
    <source>
        <dbReference type="Proteomes" id="UP000198287"/>
    </source>
</evidence>
<dbReference type="SMART" id="SM00020">
    <property type="entry name" value="Tryp_SPc"/>
    <property type="match status" value="1"/>
</dbReference>
<dbReference type="PROSITE" id="PS50240">
    <property type="entry name" value="TRYPSIN_DOM"/>
    <property type="match status" value="1"/>
</dbReference>
<sequence length="278" mass="29812">MGNISVKMFYKILISLAALVCLSEGKRIHYDLSVAPLIVGGVEAVPYEFPWSISLQRASHSCGGSIVNNEWIVTAAHCAQSSPAGYMVVAGEHNLTQPEGNEQRSWVSLVIVHEGYDDLVLENDIALMKLSTPLVFNDKVQPAPLAPANFTAEGVMVVAGWGRLSYGGPLPDVLMKVDVPLIPLEVCRSVYPDDEYPIFDHNICAGYLEGEKDSCNGDSGGALMCNETKEDGTTSLNVCGLVSWGGLGAGSCAYPNEPGVYIAVASFRDWITQNINAN</sequence>
<evidence type="ECO:0000256" key="3">
    <source>
        <dbReference type="ARBA" id="ARBA00022670"/>
    </source>
</evidence>
<dbReference type="Proteomes" id="UP000198287">
    <property type="component" value="Unassembled WGS sequence"/>
</dbReference>
<dbReference type="AlphaFoldDB" id="A0A226E113"/>
<dbReference type="STRING" id="158441.A0A226E113"/>
<dbReference type="InterPro" id="IPR009003">
    <property type="entry name" value="Peptidase_S1_PA"/>
</dbReference>
<dbReference type="CDD" id="cd00190">
    <property type="entry name" value="Tryp_SPc"/>
    <property type="match status" value="1"/>
</dbReference>
<feature type="signal peptide" evidence="7">
    <location>
        <begin position="1"/>
        <end position="25"/>
    </location>
</feature>
<dbReference type="InterPro" id="IPR043504">
    <property type="entry name" value="Peptidase_S1_PA_chymotrypsin"/>
</dbReference>
<gene>
    <name evidence="9" type="ORF">Fcan01_14521</name>
</gene>
<comment type="subcellular location">
    <subcellularLocation>
        <location evidence="1">Secreted</location>
    </subcellularLocation>
</comment>
<feature type="domain" description="Peptidase S1" evidence="8">
    <location>
        <begin position="38"/>
        <end position="276"/>
    </location>
</feature>
<dbReference type="EMBL" id="LNIX01000008">
    <property type="protein sequence ID" value="OXA51223.1"/>
    <property type="molecule type" value="Genomic_DNA"/>
</dbReference>
<evidence type="ECO:0000259" key="8">
    <source>
        <dbReference type="PROSITE" id="PS50240"/>
    </source>
</evidence>